<dbReference type="NCBIfam" id="TIGR02543">
    <property type="entry name" value="List_Bact_rpt"/>
    <property type="match status" value="1"/>
</dbReference>
<keyword evidence="3" id="KW-0812">Transmembrane</keyword>
<feature type="compositionally biased region" description="Polar residues" evidence="2">
    <location>
        <begin position="159"/>
        <end position="172"/>
    </location>
</feature>
<feature type="region of interest" description="Disordered" evidence="2">
    <location>
        <begin position="1069"/>
        <end position="1204"/>
    </location>
</feature>
<evidence type="ECO:0000256" key="4">
    <source>
        <dbReference type="SAM" id="SignalP"/>
    </source>
</evidence>
<dbReference type="InterPro" id="IPR013378">
    <property type="entry name" value="InlB-like_B-rpt"/>
</dbReference>
<gene>
    <name evidence="5" type="ORF">EXD82_09835</name>
</gene>
<name>A0A544QT19_9FIRM</name>
<proteinExistence type="predicted"/>
<comment type="caution">
    <text evidence="5">The sequence shown here is derived from an EMBL/GenBank/DDBJ whole genome shotgun (WGS) entry which is preliminary data.</text>
</comment>
<feature type="compositionally biased region" description="Basic and acidic residues" evidence="2">
    <location>
        <begin position="116"/>
        <end position="158"/>
    </location>
</feature>
<keyword evidence="3" id="KW-1133">Transmembrane helix</keyword>
<feature type="signal peptide" evidence="4">
    <location>
        <begin position="1"/>
        <end position="24"/>
    </location>
</feature>
<dbReference type="Pfam" id="PF09479">
    <property type="entry name" value="Flg_new"/>
    <property type="match status" value="2"/>
</dbReference>
<dbReference type="PANTHER" id="PTHR10068:SF14">
    <property type="entry name" value="CELL WALL ADHESIN EAP1"/>
    <property type="match status" value="1"/>
</dbReference>
<dbReference type="GO" id="GO:0030313">
    <property type="term" value="C:cell envelope"/>
    <property type="evidence" value="ECO:0007669"/>
    <property type="project" value="UniProtKB-SubCell"/>
</dbReference>
<dbReference type="RefSeq" id="WP_142536743.1">
    <property type="nucleotide sequence ID" value="NZ_SGJB01000022.1"/>
</dbReference>
<comment type="subcellular location">
    <subcellularLocation>
        <location evidence="1">Cell envelope</location>
    </subcellularLocation>
</comment>
<dbReference type="Proteomes" id="UP000317863">
    <property type="component" value="Unassembled WGS sequence"/>
</dbReference>
<evidence type="ECO:0000313" key="5">
    <source>
        <dbReference type="EMBL" id="TQQ83187.1"/>
    </source>
</evidence>
<evidence type="ECO:0000256" key="3">
    <source>
        <dbReference type="SAM" id="Phobius"/>
    </source>
</evidence>
<reference evidence="5 6" key="1">
    <citation type="submission" date="2019-02" db="EMBL/GenBank/DDBJ databases">
        <title>Peptostreptococcaceae bacterium ZHW00191 nov., a new bacterium isolated from the human gut.</title>
        <authorList>
            <person name="Zhou H.-W."/>
            <person name="Chen X.-J."/>
        </authorList>
    </citation>
    <scope>NUCLEOTIDE SEQUENCE [LARGE SCALE GENOMIC DNA]</scope>
    <source>
        <strain evidence="5 6">ZHW00191</strain>
    </source>
</reference>
<feature type="compositionally biased region" description="Basic and acidic residues" evidence="2">
    <location>
        <begin position="1080"/>
        <end position="1184"/>
    </location>
</feature>
<protein>
    <recommendedName>
        <fullName evidence="7">LPXTG cell wall anchor domain-containing protein</fullName>
    </recommendedName>
</protein>
<keyword evidence="6" id="KW-1185">Reference proteome</keyword>
<keyword evidence="4" id="KW-0732">Signal</keyword>
<dbReference type="AlphaFoldDB" id="A0A544QT19"/>
<keyword evidence="3" id="KW-0472">Membrane</keyword>
<feature type="compositionally biased region" description="Basic and acidic residues" evidence="2">
    <location>
        <begin position="206"/>
        <end position="227"/>
    </location>
</feature>
<sequence length="1234" mass="140670">MKKILSVFMSFLMAFSIIFPVSKADAEKKKDIIYGTEQVLSDDKSSVEIKLDLSTVDDTISIKNIIMPDQTEKKYEKTKDISYKVDENGRYRFVVIYEKEDITADDENDALESETNNEKTKEEEQNKETQIDNLPNDKEETETIKEDEKLEESEHGDSNTEQTNYENDSADNAENKVDSLNENNSEYDTNKTSEEDKSVISIEKQAPNKESEKITTKEDNKDTKEKESIQKVEKQEIIYVDVNSLGEKWSLTINYRLNSDDGSMINTPYKGEFKKGETYEVTSPEIKGFKLKDESQKKITGSIDKDTVINVIYNYTSQETTKYTIKCIDQDTGKEITEPVEEKISLIDGDDKEISVSVPYIEGYHLADGQNTTLVVTPDGKAVKIFEYTKNDRPYIIFNTQTEATMSDGSEQKIETQASYVAPIVAEPGEDISDMISEVASPTAQGYEFAGWDQKLPSTMPDSDLIINAKWEAGESEYTVLYWFENADDNDYELDKEYQMASNIEVRKGITGVDVTATPNDIANGENQEDTSRNKFYGFDYSHCEDTTIKADGTSVLNIYYKREIWKINYMEKPEGGNIWRTIEGKYMSKIGDKLISDEELKEYYGDNFAYMAKSKEGSDAAMMERFENSKSATTEYGEQNIFPYYSGNTYKYQIRQFADNPNDYFGGNLLLINTSYIYYAKDYVSGLRLFPPDGFQWDGGKWKTSNTENGINSKKYNETNPNGEGNDGKAIFRGNPYILQYMDIQMTRIKSTLNYVSNGEMIQGITNVPYGKNIDLSVVPKNGEPNMIFAGWYTNPVLMNDKDPLESYTMPANDLTLYAKWVPVDMTVEFDSMGGSEVPSQTVKYNTKATIPEEPTKEGYQFVGWYTSPEYETRWSFDRTIEKDTILYAKWVKKYTVTYKVEHILEKSNDDGSISNVTFKSVYKTGIANTTINEDALDIEDSLYPKDSYFKPGYESKSLTLSTNEDSNVIKFYYKDMEKKEYTVSYRDADTGRDLCGLIDEKNTHDENEACERYLTLDSRVIVNAKEIKGYDLVSDEQISRELGSRSFVNGEVVIPDSNKIVFMYEKEGTNPPVDPEEPDKPVDPEEPDKPVDPEEPDKPVDPEEPDKPVDPEEPDKPVDPEEPDKPVDPEEPDKPVDPEEPDKPVDPEEPDKPVDPEEPDKPVDPEEPDKPVDPEEPDKPVDPEDSNIPENNEVQDSPKTGDTGIYIYTVVLLSSGAIFIFMNRRKKFKEKI</sequence>
<accession>A0A544QT19</accession>
<dbReference type="PANTHER" id="PTHR10068">
    <property type="entry name" value="BONE MARROW PROTEOGLYCAN"/>
    <property type="match status" value="1"/>
</dbReference>
<dbReference type="InterPro" id="IPR042229">
    <property type="entry name" value="Listeria/Bacterioides_rpt_sf"/>
</dbReference>
<feature type="transmembrane region" description="Helical" evidence="3">
    <location>
        <begin position="1207"/>
        <end position="1224"/>
    </location>
</feature>
<organism evidence="5 6">
    <name type="scientific">Peptacetobacter hominis</name>
    <dbReference type="NCBI Taxonomy" id="2743610"/>
    <lineage>
        <taxon>Bacteria</taxon>
        <taxon>Bacillati</taxon>
        <taxon>Bacillota</taxon>
        <taxon>Clostridia</taxon>
        <taxon>Peptostreptococcales</taxon>
        <taxon>Peptostreptococcaceae</taxon>
        <taxon>Peptacetobacter</taxon>
    </lineage>
</organism>
<evidence type="ECO:0000256" key="2">
    <source>
        <dbReference type="SAM" id="MobiDB-lite"/>
    </source>
</evidence>
<feature type="chain" id="PRO_5038993539" description="LPXTG cell wall anchor domain-containing protein" evidence="4">
    <location>
        <begin position="25"/>
        <end position="1234"/>
    </location>
</feature>
<dbReference type="OrthoDB" id="9776008at2"/>
<evidence type="ECO:0008006" key="7">
    <source>
        <dbReference type="Google" id="ProtNLM"/>
    </source>
</evidence>
<dbReference type="Gene3D" id="2.60.40.4270">
    <property type="entry name" value="Listeria-Bacteroides repeat domain"/>
    <property type="match status" value="2"/>
</dbReference>
<feature type="compositionally biased region" description="Basic and acidic residues" evidence="2">
    <location>
        <begin position="188"/>
        <end position="198"/>
    </location>
</feature>
<dbReference type="EMBL" id="SGJB01000022">
    <property type="protein sequence ID" value="TQQ83187.1"/>
    <property type="molecule type" value="Genomic_DNA"/>
</dbReference>
<feature type="compositionally biased region" description="Polar residues" evidence="2">
    <location>
        <begin position="1190"/>
        <end position="1202"/>
    </location>
</feature>
<feature type="region of interest" description="Disordered" evidence="2">
    <location>
        <begin position="105"/>
        <end position="227"/>
    </location>
</feature>
<evidence type="ECO:0000256" key="1">
    <source>
        <dbReference type="ARBA" id="ARBA00004196"/>
    </source>
</evidence>
<evidence type="ECO:0000313" key="6">
    <source>
        <dbReference type="Proteomes" id="UP000317863"/>
    </source>
</evidence>